<evidence type="ECO:0000256" key="5">
    <source>
        <dbReference type="ARBA" id="ARBA00023136"/>
    </source>
</evidence>
<evidence type="ECO:0000256" key="3">
    <source>
        <dbReference type="ARBA" id="ARBA00022692"/>
    </source>
</evidence>
<proteinExistence type="inferred from homology"/>
<feature type="transmembrane region" description="Helical" evidence="6">
    <location>
        <begin position="6"/>
        <end position="33"/>
    </location>
</feature>
<gene>
    <name evidence="8" type="ORF">ACFFQV_13200</name>
</gene>
<protein>
    <submittedName>
        <fullName evidence="8">Cytochrome c biogenesis CcdA family protein</fullName>
    </submittedName>
</protein>
<feature type="transmembrane region" description="Helical" evidence="6">
    <location>
        <begin position="150"/>
        <end position="174"/>
    </location>
</feature>
<keyword evidence="3 6" id="KW-0812">Transmembrane</keyword>
<evidence type="ECO:0000256" key="4">
    <source>
        <dbReference type="ARBA" id="ARBA00022989"/>
    </source>
</evidence>
<dbReference type="PANTHER" id="PTHR31272">
    <property type="entry name" value="CYTOCHROME C-TYPE BIOGENESIS PROTEIN HI_1454-RELATED"/>
    <property type="match status" value="1"/>
</dbReference>
<evidence type="ECO:0000256" key="6">
    <source>
        <dbReference type="SAM" id="Phobius"/>
    </source>
</evidence>
<feature type="transmembrane region" description="Helical" evidence="6">
    <location>
        <begin position="45"/>
        <end position="68"/>
    </location>
</feature>
<organism evidence="8 9">
    <name type="scientific">Agromyces lapidis</name>
    <dbReference type="NCBI Taxonomy" id="279574"/>
    <lineage>
        <taxon>Bacteria</taxon>
        <taxon>Bacillati</taxon>
        <taxon>Actinomycetota</taxon>
        <taxon>Actinomycetes</taxon>
        <taxon>Micrococcales</taxon>
        <taxon>Microbacteriaceae</taxon>
        <taxon>Agromyces</taxon>
    </lineage>
</organism>
<keyword evidence="4 6" id="KW-1133">Transmembrane helix</keyword>
<keyword evidence="9" id="KW-1185">Reference proteome</keyword>
<feature type="transmembrane region" description="Helical" evidence="6">
    <location>
        <begin position="195"/>
        <end position="216"/>
    </location>
</feature>
<dbReference type="RefSeq" id="WP_157425032.1">
    <property type="nucleotide sequence ID" value="NZ_BAAANI010000004.1"/>
</dbReference>
<comment type="subcellular location">
    <subcellularLocation>
        <location evidence="1">Membrane</location>
        <topology evidence="1">Multi-pass membrane protein</topology>
    </subcellularLocation>
</comment>
<dbReference type="Pfam" id="PF02683">
    <property type="entry name" value="DsbD_TM"/>
    <property type="match status" value="1"/>
</dbReference>
<dbReference type="InterPro" id="IPR051790">
    <property type="entry name" value="Cytochrome_c-biogenesis_DsbD"/>
</dbReference>
<name>A0ABV5SSC8_9MICO</name>
<accession>A0ABV5SSC8</accession>
<feature type="transmembrane region" description="Helical" evidence="6">
    <location>
        <begin position="118"/>
        <end position="144"/>
    </location>
</feature>
<dbReference type="PANTHER" id="PTHR31272:SF4">
    <property type="entry name" value="CYTOCHROME C-TYPE BIOGENESIS PROTEIN HI_1454-RELATED"/>
    <property type="match status" value="1"/>
</dbReference>
<comment type="similarity">
    <text evidence="2">Belongs to the DsbD family.</text>
</comment>
<comment type="caution">
    <text evidence="8">The sequence shown here is derived from an EMBL/GenBank/DDBJ whole genome shotgun (WGS) entry which is preliminary data.</text>
</comment>
<feature type="transmembrane region" description="Helical" evidence="6">
    <location>
        <begin position="74"/>
        <end position="97"/>
    </location>
</feature>
<evidence type="ECO:0000256" key="1">
    <source>
        <dbReference type="ARBA" id="ARBA00004141"/>
    </source>
</evidence>
<evidence type="ECO:0000313" key="8">
    <source>
        <dbReference type="EMBL" id="MFB9643248.1"/>
    </source>
</evidence>
<dbReference type="Proteomes" id="UP001589667">
    <property type="component" value="Unassembled WGS sequence"/>
</dbReference>
<sequence length="289" mass="29612">MDLGFAGAFIGGILTLLSPCSVMLLPAFFAYAFTTPTRLIARTGVFALGLMTTLVPVGMLSGTVGAFVSANRTLLVTIAAVVVIALGLVQALGIPLPSFSRDTGAGDDAGEAGSVASVYLLGTVYGIAGICAGPVLGSVLTLAALGGSPLYGALTLAVFALGMTVPLFVLAFAWSRSTWVRRLVRPRTIRIGRWSNTWTQLVAGLLGIGLGVLLIVTDGTAGLSGLLGASQQFEIESSALRLTSGVPDLVFVGIAIAMLVAVWLLHHRAARRATRTTEDAPSTQAAGEA</sequence>
<reference evidence="8 9" key="1">
    <citation type="submission" date="2024-09" db="EMBL/GenBank/DDBJ databases">
        <authorList>
            <person name="Sun Q."/>
            <person name="Mori K."/>
        </authorList>
    </citation>
    <scope>NUCLEOTIDE SEQUENCE [LARGE SCALE GENOMIC DNA]</scope>
    <source>
        <strain evidence="8 9">JCM 14321</strain>
    </source>
</reference>
<dbReference type="EMBL" id="JBHMBL010000003">
    <property type="protein sequence ID" value="MFB9643248.1"/>
    <property type="molecule type" value="Genomic_DNA"/>
</dbReference>
<feature type="domain" description="Cytochrome C biogenesis protein transmembrane" evidence="7">
    <location>
        <begin position="8"/>
        <end position="174"/>
    </location>
</feature>
<keyword evidence="5 6" id="KW-0472">Membrane</keyword>
<evidence type="ECO:0000259" key="7">
    <source>
        <dbReference type="Pfam" id="PF02683"/>
    </source>
</evidence>
<dbReference type="InterPro" id="IPR003834">
    <property type="entry name" value="Cyt_c_assmbl_TM_dom"/>
</dbReference>
<evidence type="ECO:0000313" key="9">
    <source>
        <dbReference type="Proteomes" id="UP001589667"/>
    </source>
</evidence>
<evidence type="ECO:0000256" key="2">
    <source>
        <dbReference type="ARBA" id="ARBA00006143"/>
    </source>
</evidence>
<feature type="transmembrane region" description="Helical" evidence="6">
    <location>
        <begin position="249"/>
        <end position="266"/>
    </location>
</feature>